<feature type="region of interest" description="Disordered" evidence="1">
    <location>
        <begin position="70"/>
        <end position="93"/>
    </location>
</feature>
<organism evidence="2 3">
    <name type="scientific">Macrolepiota fuliginosa MF-IS2</name>
    <dbReference type="NCBI Taxonomy" id="1400762"/>
    <lineage>
        <taxon>Eukaryota</taxon>
        <taxon>Fungi</taxon>
        <taxon>Dikarya</taxon>
        <taxon>Basidiomycota</taxon>
        <taxon>Agaricomycotina</taxon>
        <taxon>Agaricomycetes</taxon>
        <taxon>Agaricomycetidae</taxon>
        <taxon>Agaricales</taxon>
        <taxon>Agaricineae</taxon>
        <taxon>Agaricaceae</taxon>
        <taxon>Macrolepiota</taxon>
    </lineage>
</organism>
<sequence length="93" mass="10190">MSSSSQNHPPGRQANNIELSALQVVKDLQELAESTETLESLNLGVMHLVDTGEMGILKEDVPLLDLSLAPSRETSYGPSDHEDIYSYSSRENC</sequence>
<dbReference type="EMBL" id="MU151566">
    <property type="protein sequence ID" value="KAF9442794.1"/>
    <property type="molecule type" value="Genomic_DNA"/>
</dbReference>
<proteinExistence type="predicted"/>
<gene>
    <name evidence="2" type="ORF">P691DRAFT_764870</name>
</gene>
<dbReference type="AlphaFoldDB" id="A0A9P6BYL7"/>
<reference evidence="2" key="1">
    <citation type="submission" date="2020-11" db="EMBL/GenBank/DDBJ databases">
        <authorList>
            <consortium name="DOE Joint Genome Institute"/>
            <person name="Ahrendt S."/>
            <person name="Riley R."/>
            <person name="Andreopoulos W."/>
            <person name="Labutti K."/>
            <person name="Pangilinan J."/>
            <person name="Ruiz-Duenas F.J."/>
            <person name="Barrasa J.M."/>
            <person name="Sanchez-Garcia M."/>
            <person name="Camarero S."/>
            <person name="Miyauchi S."/>
            <person name="Serrano A."/>
            <person name="Linde D."/>
            <person name="Babiker R."/>
            <person name="Drula E."/>
            <person name="Ayuso-Fernandez I."/>
            <person name="Pacheco R."/>
            <person name="Padilla G."/>
            <person name="Ferreira P."/>
            <person name="Barriuso J."/>
            <person name="Kellner H."/>
            <person name="Castanera R."/>
            <person name="Alfaro M."/>
            <person name="Ramirez L."/>
            <person name="Pisabarro A.G."/>
            <person name="Kuo A."/>
            <person name="Tritt A."/>
            <person name="Lipzen A."/>
            <person name="He G."/>
            <person name="Yan M."/>
            <person name="Ng V."/>
            <person name="Cullen D."/>
            <person name="Martin F."/>
            <person name="Rosso M.-N."/>
            <person name="Henrissat B."/>
            <person name="Hibbett D."/>
            <person name="Martinez A.T."/>
            <person name="Grigoriev I.V."/>
        </authorList>
    </citation>
    <scope>NUCLEOTIDE SEQUENCE</scope>
    <source>
        <strain evidence="2">MF-IS2</strain>
    </source>
</reference>
<dbReference type="Proteomes" id="UP000807342">
    <property type="component" value="Unassembled WGS sequence"/>
</dbReference>
<name>A0A9P6BYL7_9AGAR</name>
<accession>A0A9P6BYL7</accession>
<evidence type="ECO:0000313" key="2">
    <source>
        <dbReference type="EMBL" id="KAF9442794.1"/>
    </source>
</evidence>
<evidence type="ECO:0000313" key="3">
    <source>
        <dbReference type="Proteomes" id="UP000807342"/>
    </source>
</evidence>
<keyword evidence="3" id="KW-1185">Reference proteome</keyword>
<comment type="caution">
    <text evidence="2">The sequence shown here is derived from an EMBL/GenBank/DDBJ whole genome shotgun (WGS) entry which is preliminary data.</text>
</comment>
<evidence type="ECO:0000256" key="1">
    <source>
        <dbReference type="SAM" id="MobiDB-lite"/>
    </source>
</evidence>
<protein>
    <submittedName>
        <fullName evidence="2">Uncharacterized protein</fullName>
    </submittedName>
</protein>